<dbReference type="Pfam" id="PF13545">
    <property type="entry name" value="HTH_Crp_2"/>
    <property type="match status" value="1"/>
</dbReference>
<dbReference type="RefSeq" id="WP_174405342.1">
    <property type="nucleotide sequence ID" value="NZ_BLVO01000013.1"/>
</dbReference>
<accession>A0A7J0BJ09</accession>
<dbReference type="InterPro" id="IPR050397">
    <property type="entry name" value="Env_Response_Regulators"/>
</dbReference>
<feature type="domain" description="HTH crp-type" evidence="5">
    <location>
        <begin position="144"/>
        <end position="217"/>
    </location>
</feature>
<protein>
    <submittedName>
        <fullName evidence="6">Transcriptional regulator</fullName>
    </submittedName>
</protein>
<evidence type="ECO:0000259" key="4">
    <source>
        <dbReference type="PROSITE" id="PS50042"/>
    </source>
</evidence>
<dbReference type="PROSITE" id="PS50042">
    <property type="entry name" value="CNMP_BINDING_3"/>
    <property type="match status" value="1"/>
</dbReference>
<dbReference type="PANTHER" id="PTHR24567">
    <property type="entry name" value="CRP FAMILY TRANSCRIPTIONAL REGULATORY PROTEIN"/>
    <property type="match status" value="1"/>
</dbReference>
<organism evidence="6 7">
    <name type="scientific">Desulfovibrio subterraneus</name>
    <dbReference type="NCBI Taxonomy" id="2718620"/>
    <lineage>
        <taxon>Bacteria</taxon>
        <taxon>Pseudomonadati</taxon>
        <taxon>Thermodesulfobacteriota</taxon>
        <taxon>Desulfovibrionia</taxon>
        <taxon>Desulfovibrionales</taxon>
        <taxon>Desulfovibrionaceae</taxon>
        <taxon>Desulfovibrio</taxon>
    </lineage>
</organism>
<evidence type="ECO:0000313" key="6">
    <source>
        <dbReference type="EMBL" id="GFM33707.1"/>
    </source>
</evidence>
<dbReference type="GO" id="GO:0005829">
    <property type="term" value="C:cytosol"/>
    <property type="evidence" value="ECO:0007669"/>
    <property type="project" value="TreeGrafter"/>
</dbReference>
<dbReference type="PROSITE" id="PS51063">
    <property type="entry name" value="HTH_CRP_2"/>
    <property type="match status" value="1"/>
</dbReference>
<dbReference type="GO" id="GO:0003677">
    <property type="term" value="F:DNA binding"/>
    <property type="evidence" value="ECO:0007669"/>
    <property type="project" value="UniProtKB-KW"/>
</dbReference>
<sequence length="225" mass="25978">MHTQQVDEFWRIKVDSDVWKQVLHLGQRKEFRHGDIIIDAGELVNRLYYLESGVVSMKRASWGGAEKIIMHIEENTLFGEVPFFMHQPILSFFICHQDAVVYSFSREAVDGMLARHPEIAKDIIRTLAEKVSALSNQSATLGLDSLYQRIVKFILLRYNSMPLEDNEIISLGSLRMRDIASILGVHRATLYKALKELEHMNLIRMLDRNRIHVLNVDELAAIAYE</sequence>
<dbReference type="InterPro" id="IPR000595">
    <property type="entry name" value="cNMP-bd_dom"/>
</dbReference>
<dbReference type="AlphaFoldDB" id="A0A7J0BJ09"/>
<reference evidence="6 7" key="1">
    <citation type="submission" date="2020-05" db="EMBL/GenBank/DDBJ databases">
        <title>Draft genome sequence of Desulfovibrio sp. strain HN2T.</title>
        <authorList>
            <person name="Ueno A."/>
            <person name="Tamazawa S."/>
            <person name="Tamamura S."/>
            <person name="Murakami T."/>
            <person name="Kiyama T."/>
            <person name="Inomata H."/>
            <person name="Amano Y."/>
            <person name="Miyakawa K."/>
            <person name="Tamaki H."/>
            <person name="Naganuma T."/>
            <person name="Kaneko K."/>
        </authorList>
    </citation>
    <scope>NUCLEOTIDE SEQUENCE [LARGE SCALE GENOMIC DNA]</scope>
    <source>
        <strain evidence="6 7">HN2</strain>
    </source>
</reference>
<dbReference type="InterPro" id="IPR018490">
    <property type="entry name" value="cNMP-bd_dom_sf"/>
</dbReference>
<gene>
    <name evidence="6" type="ORF">DSM101010T_20720</name>
</gene>
<evidence type="ECO:0000259" key="5">
    <source>
        <dbReference type="PROSITE" id="PS51063"/>
    </source>
</evidence>
<dbReference type="SUPFAM" id="SSF46785">
    <property type="entry name" value="Winged helix' DNA-binding domain"/>
    <property type="match status" value="1"/>
</dbReference>
<name>A0A7J0BJ09_9BACT</name>
<dbReference type="Proteomes" id="UP000503840">
    <property type="component" value="Unassembled WGS sequence"/>
</dbReference>
<feature type="domain" description="Cyclic nucleotide-binding" evidence="4">
    <location>
        <begin position="14"/>
        <end position="130"/>
    </location>
</feature>
<evidence type="ECO:0000256" key="1">
    <source>
        <dbReference type="ARBA" id="ARBA00023015"/>
    </source>
</evidence>
<comment type="caution">
    <text evidence="6">The sequence shown here is derived from an EMBL/GenBank/DDBJ whole genome shotgun (WGS) entry which is preliminary data.</text>
</comment>
<keyword evidence="7" id="KW-1185">Reference proteome</keyword>
<dbReference type="InterPro" id="IPR036390">
    <property type="entry name" value="WH_DNA-bd_sf"/>
</dbReference>
<dbReference type="InterPro" id="IPR014710">
    <property type="entry name" value="RmlC-like_jellyroll"/>
</dbReference>
<dbReference type="Gene3D" id="2.60.120.10">
    <property type="entry name" value="Jelly Rolls"/>
    <property type="match status" value="1"/>
</dbReference>
<dbReference type="CDD" id="cd00038">
    <property type="entry name" value="CAP_ED"/>
    <property type="match status" value="1"/>
</dbReference>
<evidence type="ECO:0000256" key="2">
    <source>
        <dbReference type="ARBA" id="ARBA00023125"/>
    </source>
</evidence>
<dbReference type="Pfam" id="PF00027">
    <property type="entry name" value="cNMP_binding"/>
    <property type="match status" value="1"/>
</dbReference>
<evidence type="ECO:0000256" key="3">
    <source>
        <dbReference type="ARBA" id="ARBA00023163"/>
    </source>
</evidence>
<dbReference type="PANTHER" id="PTHR24567:SF26">
    <property type="entry name" value="REGULATORY PROTEIN YEIL"/>
    <property type="match status" value="1"/>
</dbReference>
<keyword evidence="2" id="KW-0238">DNA-binding</keyword>
<dbReference type="GO" id="GO:0003700">
    <property type="term" value="F:DNA-binding transcription factor activity"/>
    <property type="evidence" value="ECO:0007669"/>
    <property type="project" value="TreeGrafter"/>
</dbReference>
<dbReference type="EMBL" id="BLVO01000013">
    <property type="protein sequence ID" value="GFM33707.1"/>
    <property type="molecule type" value="Genomic_DNA"/>
</dbReference>
<keyword evidence="1" id="KW-0805">Transcription regulation</keyword>
<proteinExistence type="predicted"/>
<dbReference type="InterPro" id="IPR012318">
    <property type="entry name" value="HTH_CRP"/>
</dbReference>
<evidence type="ECO:0000313" key="7">
    <source>
        <dbReference type="Proteomes" id="UP000503840"/>
    </source>
</evidence>
<keyword evidence="3" id="KW-0804">Transcription</keyword>
<dbReference type="SUPFAM" id="SSF51206">
    <property type="entry name" value="cAMP-binding domain-like"/>
    <property type="match status" value="1"/>
</dbReference>